<dbReference type="AlphaFoldDB" id="E4ZG75"/>
<gene>
    <name evidence="2" type="ORF">LEMA_P064210.1</name>
</gene>
<protein>
    <submittedName>
        <fullName evidence="2">Uncharacterized protein</fullName>
    </submittedName>
</protein>
<organism evidence="2 3">
    <name type="scientific">Leptosphaeria maculans (strain JN3 / isolate v23.1.3 / race Av1-4-5-6-7-8)</name>
    <name type="common">Blackleg fungus</name>
    <name type="synonym">Phoma lingam</name>
    <dbReference type="NCBI Taxonomy" id="985895"/>
    <lineage>
        <taxon>Eukaryota</taxon>
        <taxon>Fungi</taxon>
        <taxon>Dikarya</taxon>
        <taxon>Ascomycota</taxon>
        <taxon>Pezizomycotina</taxon>
        <taxon>Dothideomycetes</taxon>
        <taxon>Pleosporomycetidae</taxon>
        <taxon>Pleosporales</taxon>
        <taxon>Pleosporineae</taxon>
        <taxon>Leptosphaeriaceae</taxon>
        <taxon>Plenodomus</taxon>
        <taxon>Plenodomus lingam/Leptosphaeria maculans species complex</taxon>
    </lineage>
</organism>
<accession>E4ZG75</accession>
<feature type="signal peptide" evidence="1">
    <location>
        <begin position="1"/>
        <end position="23"/>
    </location>
</feature>
<reference evidence="3" key="1">
    <citation type="journal article" date="2011" name="Nat. Commun.">
        <title>Effector diversification within compartments of the Leptosphaeria maculans genome affected by Repeat-Induced Point mutations.</title>
        <authorList>
            <person name="Rouxel T."/>
            <person name="Grandaubert J."/>
            <person name="Hane J.K."/>
            <person name="Hoede C."/>
            <person name="van de Wouw A.P."/>
            <person name="Couloux A."/>
            <person name="Dominguez V."/>
            <person name="Anthouard V."/>
            <person name="Bally P."/>
            <person name="Bourras S."/>
            <person name="Cozijnsen A.J."/>
            <person name="Ciuffetti L.M."/>
            <person name="Degrave A."/>
            <person name="Dilmaghani A."/>
            <person name="Duret L."/>
            <person name="Fudal I."/>
            <person name="Goodwin S.B."/>
            <person name="Gout L."/>
            <person name="Glaser N."/>
            <person name="Linglin J."/>
            <person name="Kema G.H.J."/>
            <person name="Lapalu N."/>
            <person name="Lawrence C.B."/>
            <person name="May K."/>
            <person name="Meyer M."/>
            <person name="Ollivier B."/>
            <person name="Poulain J."/>
            <person name="Schoch C.L."/>
            <person name="Simon A."/>
            <person name="Spatafora J.W."/>
            <person name="Stachowiak A."/>
            <person name="Turgeon B.G."/>
            <person name="Tyler B.M."/>
            <person name="Vincent D."/>
            <person name="Weissenbach J."/>
            <person name="Amselem J."/>
            <person name="Quesneville H."/>
            <person name="Oliver R.P."/>
            <person name="Wincker P."/>
            <person name="Balesdent M.-H."/>
            <person name="Howlett B.J."/>
        </authorList>
    </citation>
    <scope>NUCLEOTIDE SEQUENCE [LARGE SCALE GENOMIC DNA]</scope>
    <source>
        <strain evidence="3">JN3 / isolate v23.1.3 / race Av1-4-5-6-7-8</strain>
    </source>
</reference>
<feature type="chain" id="PRO_5003194161" evidence="1">
    <location>
        <begin position="24"/>
        <end position="131"/>
    </location>
</feature>
<dbReference type="InParanoid" id="E4ZG75"/>
<dbReference type="Proteomes" id="UP000002668">
    <property type="component" value="Genome"/>
</dbReference>
<evidence type="ECO:0000313" key="3">
    <source>
        <dbReference type="Proteomes" id="UP000002668"/>
    </source>
</evidence>
<keyword evidence="1" id="KW-0732">Signal</keyword>
<dbReference type="EMBL" id="FP929064">
    <property type="protein sequence ID" value="CBX90295.1"/>
    <property type="molecule type" value="Genomic_DNA"/>
</dbReference>
<evidence type="ECO:0000313" key="2">
    <source>
        <dbReference type="EMBL" id="CBX90295.1"/>
    </source>
</evidence>
<sequence>MNFYSFAFVKTLLLIGFVKQAVGAAFTYDVQVNGQSHTYKFVGPTDQKCLMMKIPVDPPTRFGNSNTETNTICCKYQTEQKTAACWLQEKITFSVENEECDKGIPGARDNVTITQRDDNPFIQSQGNTQPC</sequence>
<dbReference type="VEuPathDB" id="FungiDB:LEMA_P064210.1"/>
<keyword evidence="3" id="KW-1185">Reference proteome</keyword>
<dbReference type="GeneID" id="13291671"/>
<evidence type="ECO:0000256" key="1">
    <source>
        <dbReference type="SAM" id="SignalP"/>
    </source>
</evidence>
<name>E4ZG75_LEPMJ</name>
<dbReference type="HOGENOM" id="CLU_1927998_0_0_1"/>
<dbReference type="RefSeq" id="XP_003833660.1">
    <property type="nucleotide sequence ID" value="XM_003833612.1"/>
</dbReference>
<proteinExistence type="predicted"/>